<dbReference type="OrthoDB" id="1921190at2759"/>
<reference evidence="3" key="3">
    <citation type="submission" date="2020-12" db="UniProtKB">
        <authorList>
            <consortium name="EnsemblPlants"/>
        </authorList>
    </citation>
    <scope>IDENTIFICATION</scope>
</reference>
<feature type="region of interest" description="Disordered" evidence="1">
    <location>
        <begin position="246"/>
        <end position="283"/>
    </location>
</feature>
<evidence type="ECO:0000313" key="3">
    <source>
        <dbReference type="EnsemblPlants" id="Pp3c24_1500V3.1"/>
    </source>
</evidence>
<dbReference type="KEGG" id="ppp:112276931"/>
<keyword evidence="4" id="KW-1185">Reference proteome</keyword>
<dbReference type="Gramene" id="Pp3c24_1500V3.1">
    <property type="protein sequence ID" value="Pp3c24_1500V3.1"/>
    <property type="gene ID" value="Pp3c24_1500"/>
</dbReference>
<evidence type="ECO:0000313" key="2">
    <source>
        <dbReference type="EMBL" id="PNR27912.1"/>
    </source>
</evidence>
<reference evidence="2 4" key="2">
    <citation type="journal article" date="2018" name="Plant J.">
        <title>The Physcomitrella patens chromosome-scale assembly reveals moss genome structure and evolution.</title>
        <authorList>
            <person name="Lang D."/>
            <person name="Ullrich K.K."/>
            <person name="Murat F."/>
            <person name="Fuchs J."/>
            <person name="Jenkins J."/>
            <person name="Haas F.B."/>
            <person name="Piednoel M."/>
            <person name="Gundlach H."/>
            <person name="Van Bel M."/>
            <person name="Meyberg R."/>
            <person name="Vives C."/>
            <person name="Morata J."/>
            <person name="Symeonidi A."/>
            <person name="Hiss M."/>
            <person name="Muchero W."/>
            <person name="Kamisugi Y."/>
            <person name="Saleh O."/>
            <person name="Blanc G."/>
            <person name="Decker E.L."/>
            <person name="van Gessel N."/>
            <person name="Grimwood J."/>
            <person name="Hayes R.D."/>
            <person name="Graham S.W."/>
            <person name="Gunter L.E."/>
            <person name="McDaniel S.F."/>
            <person name="Hoernstein S.N.W."/>
            <person name="Larsson A."/>
            <person name="Li F.W."/>
            <person name="Perroud P.F."/>
            <person name="Phillips J."/>
            <person name="Ranjan P."/>
            <person name="Rokshar D.S."/>
            <person name="Rothfels C.J."/>
            <person name="Schneider L."/>
            <person name="Shu S."/>
            <person name="Stevenson D.W."/>
            <person name="Thummler F."/>
            <person name="Tillich M."/>
            <person name="Villarreal Aguilar J.C."/>
            <person name="Widiez T."/>
            <person name="Wong G.K."/>
            <person name="Wymore A."/>
            <person name="Zhang Y."/>
            <person name="Zimmer A.D."/>
            <person name="Quatrano R.S."/>
            <person name="Mayer K.F.X."/>
            <person name="Goodstein D."/>
            <person name="Casacuberta J.M."/>
            <person name="Vandepoele K."/>
            <person name="Reski R."/>
            <person name="Cuming A.C."/>
            <person name="Tuskan G.A."/>
            <person name="Maumus F."/>
            <person name="Salse J."/>
            <person name="Schmutz J."/>
            <person name="Rensing S.A."/>
        </authorList>
    </citation>
    <scope>NUCLEOTIDE SEQUENCE [LARGE SCALE GENOMIC DNA]</scope>
    <source>
        <strain evidence="3 4">cv. Gransden 2004</strain>
    </source>
</reference>
<dbReference type="PANTHER" id="PTHR32011:SF2">
    <property type="entry name" value="OS08G0472400 PROTEIN"/>
    <property type="match status" value="1"/>
</dbReference>
<dbReference type="Proteomes" id="UP000006727">
    <property type="component" value="Chromosome 24"/>
</dbReference>
<dbReference type="AlphaFoldDB" id="A0A2K1IF60"/>
<organism evidence="2">
    <name type="scientific">Physcomitrium patens</name>
    <name type="common">Spreading-leaved earth moss</name>
    <name type="synonym">Physcomitrella patens</name>
    <dbReference type="NCBI Taxonomy" id="3218"/>
    <lineage>
        <taxon>Eukaryota</taxon>
        <taxon>Viridiplantae</taxon>
        <taxon>Streptophyta</taxon>
        <taxon>Embryophyta</taxon>
        <taxon>Bryophyta</taxon>
        <taxon>Bryophytina</taxon>
        <taxon>Bryopsida</taxon>
        <taxon>Funariidae</taxon>
        <taxon>Funariales</taxon>
        <taxon>Funariaceae</taxon>
        <taxon>Physcomitrium</taxon>
    </lineage>
</organism>
<dbReference type="EnsemblPlants" id="Pp3c24_1500V3.3">
    <property type="protein sequence ID" value="Pp3c24_1500V3.3"/>
    <property type="gene ID" value="Pp3c24_1500"/>
</dbReference>
<evidence type="ECO:0008006" key="5">
    <source>
        <dbReference type="Google" id="ProtNLM"/>
    </source>
</evidence>
<protein>
    <recommendedName>
        <fullName evidence="5">Knr4/Smi1-like domain-containing protein</fullName>
    </recommendedName>
</protein>
<dbReference type="GeneID" id="112276931"/>
<dbReference type="FunCoup" id="A0A2K1IF60">
    <property type="interactions" value="190"/>
</dbReference>
<proteinExistence type="predicted"/>
<evidence type="ECO:0000256" key="1">
    <source>
        <dbReference type="SAM" id="MobiDB-lite"/>
    </source>
</evidence>
<dbReference type="PANTHER" id="PTHR32011">
    <property type="entry name" value="OS08G0472400 PROTEIN"/>
    <property type="match status" value="1"/>
</dbReference>
<dbReference type="EnsemblPlants" id="Pp3c24_1500V3.1">
    <property type="protein sequence ID" value="Pp3c24_1500V3.1"/>
    <property type="gene ID" value="Pp3c24_1500"/>
</dbReference>
<dbReference type="EMBL" id="ABEU02000024">
    <property type="protein sequence ID" value="PNR27912.1"/>
    <property type="molecule type" value="Genomic_DNA"/>
</dbReference>
<dbReference type="EnsemblPlants" id="Pp3c24_1500V3.4">
    <property type="protein sequence ID" value="Pp3c24_1500V3.4"/>
    <property type="gene ID" value="Pp3c24_1500"/>
</dbReference>
<accession>A0A2K1IF60</accession>
<name>A0A2K1IF60_PHYPA</name>
<dbReference type="Gramene" id="Pp3c24_1500V3.4">
    <property type="protein sequence ID" value="Pp3c24_1500V3.4"/>
    <property type="gene ID" value="Pp3c24_1500"/>
</dbReference>
<feature type="compositionally biased region" description="Basic and acidic residues" evidence="1">
    <location>
        <begin position="246"/>
        <end position="257"/>
    </location>
</feature>
<reference evidence="2 4" key="1">
    <citation type="journal article" date="2008" name="Science">
        <title>The Physcomitrella genome reveals evolutionary insights into the conquest of land by plants.</title>
        <authorList>
            <person name="Rensing S."/>
            <person name="Lang D."/>
            <person name="Zimmer A."/>
            <person name="Terry A."/>
            <person name="Salamov A."/>
            <person name="Shapiro H."/>
            <person name="Nishiyama T."/>
            <person name="Perroud P.-F."/>
            <person name="Lindquist E."/>
            <person name="Kamisugi Y."/>
            <person name="Tanahashi T."/>
            <person name="Sakakibara K."/>
            <person name="Fujita T."/>
            <person name="Oishi K."/>
            <person name="Shin-I T."/>
            <person name="Kuroki Y."/>
            <person name="Toyoda A."/>
            <person name="Suzuki Y."/>
            <person name="Hashimoto A."/>
            <person name="Yamaguchi K."/>
            <person name="Sugano A."/>
            <person name="Kohara Y."/>
            <person name="Fujiyama A."/>
            <person name="Anterola A."/>
            <person name="Aoki S."/>
            <person name="Ashton N."/>
            <person name="Barbazuk W.B."/>
            <person name="Barker E."/>
            <person name="Bennetzen J."/>
            <person name="Bezanilla M."/>
            <person name="Blankenship R."/>
            <person name="Cho S.H."/>
            <person name="Dutcher S."/>
            <person name="Estelle M."/>
            <person name="Fawcett J.A."/>
            <person name="Gundlach H."/>
            <person name="Hanada K."/>
            <person name="Heyl A."/>
            <person name="Hicks K.A."/>
            <person name="Hugh J."/>
            <person name="Lohr M."/>
            <person name="Mayer K."/>
            <person name="Melkozernov A."/>
            <person name="Murata T."/>
            <person name="Nelson D."/>
            <person name="Pils B."/>
            <person name="Prigge M."/>
            <person name="Reiss B."/>
            <person name="Renner T."/>
            <person name="Rombauts S."/>
            <person name="Rushton P."/>
            <person name="Sanderfoot A."/>
            <person name="Schween G."/>
            <person name="Shiu S.-H."/>
            <person name="Stueber K."/>
            <person name="Theodoulou F.L."/>
            <person name="Tu H."/>
            <person name="Van de Peer Y."/>
            <person name="Verrier P.J."/>
            <person name="Waters E."/>
            <person name="Wood A."/>
            <person name="Yang L."/>
            <person name="Cove D."/>
            <person name="Cuming A."/>
            <person name="Hasebe M."/>
            <person name="Lucas S."/>
            <person name="Mishler D.B."/>
            <person name="Reski R."/>
            <person name="Grigoriev I."/>
            <person name="Quatrano R.S."/>
            <person name="Boore J.L."/>
        </authorList>
    </citation>
    <scope>NUCLEOTIDE SEQUENCE [LARGE SCALE GENOMIC DNA]</scope>
    <source>
        <strain evidence="3 4">cv. Gransden 2004</strain>
    </source>
</reference>
<feature type="region of interest" description="Disordered" evidence="1">
    <location>
        <begin position="326"/>
        <end position="345"/>
    </location>
</feature>
<feature type="compositionally biased region" description="Low complexity" evidence="1">
    <location>
        <begin position="269"/>
        <end position="281"/>
    </location>
</feature>
<feature type="compositionally biased region" description="Basic and acidic residues" evidence="1">
    <location>
        <begin position="422"/>
        <end position="434"/>
    </location>
</feature>
<evidence type="ECO:0000313" key="4">
    <source>
        <dbReference type="Proteomes" id="UP000006727"/>
    </source>
</evidence>
<gene>
    <name evidence="3" type="primary">LOC112276931</name>
    <name evidence="2" type="ORF">PHYPA_028504</name>
</gene>
<dbReference type="RefSeq" id="XP_024364516.1">
    <property type="nucleotide sequence ID" value="XM_024508748.2"/>
</dbReference>
<sequence length="512" mass="57471">MLDAVEQVSRNLSKVGTPTKHLQAHLAGLKRLSARASAGPVTPPGTRRVFFSFSAYARNVVDKLKSCKVPISEGLSDEEFDKIEATFGITFPPDLKGILHEALPVGAGFPNWRAGSRDHLSMRINLPIVGLLREVANSSFWWKAWGPRPTDTKLAVRVARTALRRSPILVPIYGHCYIPSSPGLAGNPVFFAYQKNVVFCGYDVADFFDREGFLLHKFEFGDLMYDMGSFRNEKNIEGGTLDRVSRELHQSDSESVHRSSNSSFGTDVSEASGSGSSSGEGETWGRSLDVLAKNIELLVSPRMGKLHSGGLECLNSSRSASRQLSFSRSFDRRSQESDLSQDFESSDDITKYPHIVEKSLPSEILINVSMVQRDARTSRHIEFWSDLAEKVHKQFAVHGESFFSPEKIVSDSSKRSSSPVKKHPERDRMEEKNEAQSLRWLNGYLDEISLVLRQGGWREDDINDMIVSEPPSQRWNQQLDEKVYSTAWRWSTATNFPMFHQQACKMPTNSIS</sequence>
<dbReference type="Gramene" id="Pp3c24_1500V3.3">
    <property type="protein sequence ID" value="Pp3c24_1500V3.3"/>
    <property type="gene ID" value="Pp3c24_1500"/>
</dbReference>
<feature type="region of interest" description="Disordered" evidence="1">
    <location>
        <begin position="408"/>
        <end position="434"/>
    </location>
</feature>